<dbReference type="InterPro" id="IPR001206">
    <property type="entry name" value="Diacylglycerol_kinase_cat_dom"/>
</dbReference>
<keyword evidence="6" id="KW-0472">Membrane</keyword>
<dbReference type="HOGENOM" id="CLU_045532_5_0_11"/>
<dbReference type="SMART" id="SM00046">
    <property type="entry name" value="DAGKc"/>
    <property type="match status" value="1"/>
</dbReference>
<gene>
    <name evidence="8" type="ORF">SGLAU_27420</name>
</gene>
<evidence type="ECO:0000256" key="6">
    <source>
        <dbReference type="ARBA" id="ARBA00023136"/>
    </source>
</evidence>
<reference evidence="9" key="1">
    <citation type="journal article" date="2015" name="J. Biotechnol.">
        <title>Complete genome sequence of the actinobacterium Streptomyces glaucescens GLA.O (DSM 40922) consisting of a linear chromosome and one linear plasmid.</title>
        <authorList>
            <person name="Ortseifen V."/>
            <person name="Winkler A."/>
            <person name="Albersmeier A."/>
            <person name="Wendler S."/>
            <person name="Puhler A."/>
            <person name="Kalinowski J."/>
            <person name="Ruckert C."/>
        </authorList>
    </citation>
    <scope>NUCLEOTIDE SEQUENCE [LARGE SCALE GENOMIC DNA]</scope>
    <source>
        <strain evidence="9">DSM 40922 / GLA O</strain>
    </source>
</reference>
<dbReference type="STRING" id="1907.SGLAU_27420"/>
<keyword evidence="3" id="KW-0812">Transmembrane</keyword>
<keyword evidence="5" id="KW-1133">Transmembrane helix</keyword>
<dbReference type="AlphaFoldDB" id="A0A089XHN8"/>
<evidence type="ECO:0000256" key="4">
    <source>
        <dbReference type="ARBA" id="ARBA00022801"/>
    </source>
</evidence>
<dbReference type="Gene3D" id="1.20.144.10">
    <property type="entry name" value="Phosphatidic acid phosphatase type 2/haloperoxidase"/>
    <property type="match status" value="1"/>
</dbReference>
<dbReference type="Gene3D" id="2.60.200.40">
    <property type="match status" value="1"/>
</dbReference>
<organism evidence="8 9">
    <name type="scientific">Streptomyces glaucescens</name>
    <dbReference type="NCBI Taxonomy" id="1907"/>
    <lineage>
        <taxon>Bacteria</taxon>
        <taxon>Bacillati</taxon>
        <taxon>Actinomycetota</taxon>
        <taxon>Actinomycetes</taxon>
        <taxon>Kitasatosporales</taxon>
        <taxon>Streptomycetaceae</taxon>
        <taxon>Streptomyces</taxon>
    </lineage>
</organism>
<dbReference type="InterPro" id="IPR017438">
    <property type="entry name" value="ATP-NAD_kinase_N"/>
</dbReference>
<feature type="domain" description="DAGKc" evidence="7">
    <location>
        <begin position="290"/>
        <end position="368"/>
    </location>
</feature>
<dbReference type="InterPro" id="IPR000326">
    <property type="entry name" value="PAP2/HPO"/>
</dbReference>
<name>A0A089XHN8_STRGA</name>
<dbReference type="GO" id="GO:0016301">
    <property type="term" value="F:kinase activity"/>
    <property type="evidence" value="ECO:0007669"/>
    <property type="project" value="InterPro"/>
</dbReference>
<evidence type="ECO:0000259" key="7">
    <source>
        <dbReference type="PROSITE" id="PS50146"/>
    </source>
</evidence>
<comment type="subcellular location">
    <subcellularLocation>
        <location evidence="1">Cell membrane</location>
        <topology evidence="1">Multi-pass membrane protein</topology>
    </subcellularLocation>
</comment>
<keyword evidence="4" id="KW-0378">Hydrolase</keyword>
<proteinExistence type="predicted"/>
<dbReference type="GO" id="GO:0016787">
    <property type="term" value="F:hydrolase activity"/>
    <property type="evidence" value="ECO:0007669"/>
    <property type="project" value="UniProtKB-KW"/>
</dbReference>
<dbReference type="InterPro" id="IPR036938">
    <property type="entry name" value="PAP2/HPO_sf"/>
</dbReference>
<evidence type="ECO:0000256" key="5">
    <source>
        <dbReference type="ARBA" id="ARBA00022989"/>
    </source>
</evidence>
<dbReference type="Proteomes" id="UP000029482">
    <property type="component" value="Chromosome"/>
</dbReference>
<dbReference type="SMART" id="SM00014">
    <property type="entry name" value="acidPPc"/>
    <property type="match status" value="1"/>
</dbReference>
<evidence type="ECO:0000313" key="8">
    <source>
        <dbReference type="EMBL" id="AIS01422.1"/>
    </source>
</evidence>
<evidence type="ECO:0000256" key="1">
    <source>
        <dbReference type="ARBA" id="ARBA00004651"/>
    </source>
</evidence>
<dbReference type="PANTHER" id="PTHR14969">
    <property type="entry name" value="SPHINGOSINE-1-PHOSPHATE PHOSPHOHYDROLASE"/>
    <property type="match status" value="1"/>
</dbReference>
<dbReference type="PANTHER" id="PTHR14969:SF62">
    <property type="entry name" value="DECAPRENYLPHOSPHORYL-5-PHOSPHORIBOSE PHOSPHATASE RV3807C-RELATED"/>
    <property type="match status" value="1"/>
</dbReference>
<dbReference type="GO" id="GO:0005886">
    <property type="term" value="C:plasma membrane"/>
    <property type="evidence" value="ECO:0007669"/>
    <property type="project" value="UniProtKB-SubCell"/>
</dbReference>
<evidence type="ECO:0000313" key="9">
    <source>
        <dbReference type="Proteomes" id="UP000029482"/>
    </source>
</evidence>
<dbReference type="eggNOG" id="COG1597">
    <property type="taxonomic scope" value="Bacteria"/>
</dbReference>
<dbReference type="eggNOG" id="COG0671">
    <property type="taxonomic scope" value="Bacteria"/>
</dbReference>
<protein>
    <recommendedName>
        <fullName evidence="7">DAGKc domain-containing protein</fullName>
    </recommendedName>
</protein>
<dbReference type="KEGG" id="sgu:SGLAU_27420"/>
<sequence length="536" mass="56361">MWGGRLFARLGRAGRRGRPYEASGCGADREGTLAGTRLCMSPDVDLTARKPGPRLLGNRLLALDCRLFEFAAARHWPAAGPVLPRLSRSANHGVLWFVAAAAMAASRTPRARRAAARGLASLTLASAAINTVGKRSVRRPRPVLDPVPLVRQLKRQPITTSFPSGHSASAAAFAAGVAMESPGWGAVVAPVAFSVAMSRVYTGVHFPSDVLAGAALGVGAAFAVRGLVPTRDRHAPPARPRAELPALPEGEGLVVVANTAAATADRVRGLREALPRAEVVECAPEDVPGELCKAAARARVLGVCGGDGTVNTAAEVALRHGLPLAVLPGGTLNHFALDLGVEDARSLSRAVRQGEGVRVDIGRFSCGARRGIFLNTCALGVYPELVRERDRWSHRIGGWPAGVWAAVRVLRADRHPLEAEVGGRPRPLWLLFAGNGTYHRMGLAPGRRRDLADGLLDVRVVHGGRRPALRLLAAAFAGPLTRSPVHAAVTVGRLRLADVAPGTLLAYDGEVTEVEGDVTLEKEPQALAVYRPAGAA</sequence>
<accession>A0A089XHN8</accession>
<dbReference type="SUPFAM" id="SSF111331">
    <property type="entry name" value="NAD kinase/diacylglycerol kinase-like"/>
    <property type="match status" value="1"/>
</dbReference>
<dbReference type="CDD" id="cd01610">
    <property type="entry name" value="PAP2_like"/>
    <property type="match status" value="1"/>
</dbReference>
<evidence type="ECO:0000256" key="2">
    <source>
        <dbReference type="ARBA" id="ARBA00022475"/>
    </source>
</evidence>
<keyword evidence="2" id="KW-1003">Cell membrane</keyword>
<dbReference type="Pfam" id="PF01569">
    <property type="entry name" value="PAP2"/>
    <property type="match status" value="1"/>
</dbReference>
<dbReference type="Pfam" id="PF00781">
    <property type="entry name" value="DAGK_cat"/>
    <property type="match status" value="1"/>
</dbReference>
<dbReference type="PROSITE" id="PS50146">
    <property type="entry name" value="DAGK"/>
    <property type="match status" value="1"/>
</dbReference>
<dbReference type="Gene3D" id="3.40.50.10330">
    <property type="entry name" value="Probable inorganic polyphosphate/atp-NAD kinase, domain 1"/>
    <property type="match status" value="1"/>
</dbReference>
<evidence type="ECO:0000256" key="3">
    <source>
        <dbReference type="ARBA" id="ARBA00022692"/>
    </source>
</evidence>
<keyword evidence="9" id="KW-1185">Reference proteome</keyword>
<dbReference type="SUPFAM" id="SSF48317">
    <property type="entry name" value="Acid phosphatase/Vanadium-dependent haloperoxidase"/>
    <property type="match status" value="1"/>
</dbReference>
<dbReference type="EMBL" id="CP009438">
    <property type="protein sequence ID" value="AIS01422.1"/>
    <property type="molecule type" value="Genomic_DNA"/>
</dbReference>
<dbReference type="InterPro" id="IPR016064">
    <property type="entry name" value="NAD/diacylglycerol_kinase_sf"/>
</dbReference>